<feature type="transmembrane region" description="Helical" evidence="1">
    <location>
        <begin position="175"/>
        <end position="195"/>
    </location>
</feature>
<evidence type="ECO:0000313" key="2">
    <source>
        <dbReference type="EMBL" id="GGN96084.1"/>
    </source>
</evidence>
<sequence>MDSPMPQPAVTAIGLGLDILGASLIAIPDARTLFSQLPAGALKEARDRMALIGTRQGDTGFEALQAILNEIDPVAEFGTNNGGEEYVEIVVNSLSGTQSEEAFQHPDFSWGNRYVEARYQESGASDETDFYDVEGVFDAISARERPQTAQLRLYGLLILLCGFSFQLLATIEADTIFSISVAFLTLVAGILVYMYRDRLE</sequence>
<feature type="transmembrane region" description="Helical" evidence="1">
    <location>
        <begin position="151"/>
        <end position="169"/>
    </location>
</feature>
<dbReference type="AlphaFoldDB" id="A0A830GLU4"/>
<comment type="caution">
    <text evidence="2">The sequence shown here is derived from an EMBL/GenBank/DDBJ whole genome shotgun (WGS) entry which is preliminary data.</text>
</comment>
<protein>
    <submittedName>
        <fullName evidence="2">Uncharacterized protein</fullName>
    </submittedName>
</protein>
<reference evidence="2" key="1">
    <citation type="journal article" date="2014" name="Int. J. Syst. Evol. Microbiol.">
        <title>Complete genome sequence of Corynebacterium casei LMG S-19264T (=DSM 44701T), isolated from a smear-ripened cheese.</title>
        <authorList>
            <consortium name="US DOE Joint Genome Institute (JGI-PGF)"/>
            <person name="Walter F."/>
            <person name="Albersmeier A."/>
            <person name="Kalinowski J."/>
            <person name="Ruckert C."/>
        </authorList>
    </citation>
    <scope>NUCLEOTIDE SEQUENCE</scope>
    <source>
        <strain evidence="2">JCM 17820</strain>
    </source>
</reference>
<keyword evidence="3" id="KW-1185">Reference proteome</keyword>
<evidence type="ECO:0000313" key="3">
    <source>
        <dbReference type="Proteomes" id="UP000605784"/>
    </source>
</evidence>
<organism evidence="2 3">
    <name type="scientific">Haloarcula pellucida</name>
    <dbReference type="NCBI Taxonomy" id="1427151"/>
    <lineage>
        <taxon>Archaea</taxon>
        <taxon>Methanobacteriati</taxon>
        <taxon>Methanobacteriota</taxon>
        <taxon>Stenosarchaea group</taxon>
        <taxon>Halobacteria</taxon>
        <taxon>Halobacteriales</taxon>
        <taxon>Haloarculaceae</taxon>
        <taxon>Haloarcula</taxon>
    </lineage>
</organism>
<accession>A0A830GLU4</accession>
<dbReference type="Proteomes" id="UP000605784">
    <property type="component" value="Unassembled WGS sequence"/>
</dbReference>
<dbReference type="EMBL" id="BMOU01000004">
    <property type="protein sequence ID" value="GGN96084.1"/>
    <property type="molecule type" value="Genomic_DNA"/>
</dbReference>
<keyword evidence="1" id="KW-1133">Transmembrane helix</keyword>
<name>A0A830GLU4_9EURY</name>
<gene>
    <name evidence="2" type="ORF">GCM10009030_23960</name>
</gene>
<evidence type="ECO:0000256" key="1">
    <source>
        <dbReference type="SAM" id="Phobius"/>
    </source>
</evidence>
<feature type="transmembrane region" description="Helical" evidence="1">
    <location>
        <begin position="6"/>
        <end position="27"/>
    </location>
</feature>
<keyword evidence="1" id="KW-0472">Membrane</keyword>
<reference evidence="2" key="2">
    <citation type="submission" date="2020-09" db="EMBL/GenBank/DDBJ databases">
        <authorList>
            <person name="Sun Q."/>
            <person name="Ohkuma M."/>
        </authorList>
    </citation>
    <scope>NUCLEOTIDE SEQUENCE</scope>
    <source>
        <strain evidence="2">JCM 17820</strain>
    </source>
</reference>
<proteinExistence type="predicted"/>
<keyword evidence="1" id="KW-0812">Transmembrane</keyword>